<keyword evidence="2" id="KW-1185">Reference proteome</keyword>
<dbReference type="EMBL" id="CP030041">
    <property type="protein sequence ID" value="AWW31932.1"/>
    <property type="molecule type" value="Genomic_DNA"/>
</dbReference>
<name>A0A2Z4ILD8_9BACT</name>
<evidence type="ECO:0000313" key="2">
    <source>
        <dbReference type="Proteomes" id="UP000248688"/>
    </source>
</evidence>
<accession>A0A2Z4ILD8</accession>
<evidence type="ECO:0000313" key="1">
    <source>
        <dbReference type="EMBL" id="AWW31932.1"/>
    </source>
</evidence>
<organism evidence="1 2">
    <name type="scientific">Echinicola strongylocentroti</name>
    <dbReference type="NCBI Taxonomy" id="1795355"/>
    <lineage>
        <taxon>Bacteria</taxon>
        <taxon>Pseudomonadati</taxon>
        <taxon>Bacteroidota</taxon>
        <taxon>Cytophagia</taxon>
        <taxon>Cytophagales</taxon>
        <taxon>Cyclobacteriaceae</taxon>
        <taxon>Echinicola</taxon>
    </lineage>
</organism>
<dbReference type="KEGG" id="est:DN752_18300"/>
<sequence>MNPQVTKSIVPLALSPSLYNRIAAAYRRKCCKSKDTSWFRERIKASHLSAQVGNDLDKFNPEYQCRLVKRFFQYGSSIERIMVLIHGLLKHIQNGSALQLLGVKKLKSGWARRQPCLTKCWPKRMLAAKKEEFACMREGFNFRPIAAQRRGFLVTFLTCSKKVTKVKR</sequence>
<gene>
    <name evidence="1" type="ORF">DN752_18300</name>
</gene>
<dbReference type="RefSeq" id="WP_112785305.1">
    <property type="nucleotide sequence ID" value="NZ_CP030041.1"/>
</dbReference>
<proteinExistence type="predicted"/>
<protein>
    <submittedName>
        <fullName evidence="1">Uncharacterized protein</fullName>
    </submittedName>
</protein>
<dbReference type="Proteomes" id="UP000248688">
    <property type="component" value="Chromosome"/>
</dbReference>
<reference evidence="1 2" key="1">
    <citation type="submission" date="2018-06" db="EMBL/GenBank/DDBJ databases">
        <title>Echinicola strongylocentroti sp. nov., isolated from a sea urchin Strongylocentrotus intermedius.</title>
        <authorList>
            <person name="Bae S.S."/>
        </authorList>
    </citation>
    <scope>NUCLEOTIDE SEQUENCE [LARGE SCALE GENOMIC DNA]</scope>
    <source>
        <strain evidence="1 2">MEBiC08714</strain>
    </source>
</reference>
<dbReference type="AlphaFoldDB" id="A0A2Z4ILD8"/>